<dbReference type="EMBL" id="BSNS01000007">
    <property type="protein sequence ID" value="GLQ54406.1"/>
    <property type="molecule type" value="Genomic_DNA"/>
</dbReference>
<evidence type="ECO:0000256" key="1">
    <source>
        <dbReference type="SAM" id="SignalP"/>
    </source>
</evidence>
<protein>
    <recommendedName>
        <fullName evidence="4">DUF2946 domain-containing protein</fullName>
    </recommendedName>
</protein>
<accession>A0ABQ5W3Z9</accession>
<evidence type="ECO:0000313" key="3">
    <source>
        <dbReference type="Proteomes" id="UP001156691"/>
    </source>
</evidence>
<evidence type="ECO:0008006" key="4">
    <source>
        <dbReference type="Google" id="ProtNLM"/>
    </source>
</evidence>
<comment type="caution">
    <text evidence="2">The sequence shown here is derived from an EMBL/GenBank/DDBJ whole genome shotgun (WGS) entry which is preliminary data.</text>
</comment>
<name>A0ABQ5W3Z9_9HYPH</name>
<proteinExistence type="predicted"/>
<keyword evidence="3" id="KW-1185">Reference proteome</keyword>
<evidence type="ECO:0000313" key="2">
    <source>
        <dbReference type="EMBL" id="GLQ54406.1"/>
    </source>
</evidence>
<sequence>MQALLVLALVLFNFAHAPVSSAVGYDTQLQPYLLPAGAAFVDCGDVEDDGPAHAPCHACRIGGAANLPPAPGSCLSAPRMAGIVAYSVRTDHLVRAVLPHSGEPRAPPAV</sequence>
<dbReference type="Proteomes" id="UP001156691">
    <property type="component" value="Unassembled WGS sequence"/>
</dbReference>
<feature type="signal peptide" evidence="1">
    <location>
        <begin position="1"/>
        <end position="17"/>
    </location>
</feature>
<feature type="chain" id="PRO_5046385159" description="DUF2946 domain-containing protein" evidence="1">
    <location>
        <begin position="18"/>
        <end position="110"/>
    </location>
</feature>
<keyword evidence="1" id="KW-0732">Signal</keyword>
<reference evidence="3" key="1">
    <citation type="journal article" date="2019" name="Int. J. Syst. Evol. Microbiol.">
        <title>The Global Catalogue of Microorganisms (GCM) 10K type strain sequencing project: providing services to taxonomists for standard genome sequencing and annotation.</title>
        <authorList>
            <consortium name="The Broad Institute Genomics Platform"/>
            <consortium name="The Broad Institute Genome Sequencing Center for Infectious Disease"/>
            <person name="Wu L."/>
            <person name="Ma J."/>
        </authorList>
    </citation>
    <scope>NUCLEOTIDE SEQUENCE [LARGE SCALE GENOMIC DNA]</scope>
    <source>
        <strain evidence="3">NBRC 112416</strain>
    </source>
</reference>
<organism evidence="2 3">
    <name type="scientific">Devosia nitrariae</name>
    <dbReference type="NCBI Taxonomy" id="2071872"/>
    <lineage>
        <taxon>Bacteria</taxon>
        <taxon>Pseudomonadati</taxon>
        <taxon>Pseudomonadota</taxon>
        <taxon>Alphaproteobacteria</taxon>
        <taxon>Hyphomicrobiales</taxon>
        <taxon>Devosiaceae</taxon>
        <taxon>Devosia</taxon>
    </lineage>
</organism>
<gene>
    <name evidence="2" type="ORF">GCM10010862_16650</name>
</gene>